<keyword evidence="12" id="KW-1003">Cell membrane</keyword>
<dbReference type="InterPro" id="IPR018303">
    <property type="entry name" value="ATPase_P-typ_P_site"/>
</dbReference>
<dbReference type="PROSITE" id="PS01047">
    <property type="entry name" value="HMA_1"/>
    <property type="match status" value="1"/>
</dbReference>
<evidence type="ECO:0000256" key="2">
    <source>
        <dbReference type="ARBA" id="ARBA00006024"/>
    </source>
</evidence>
<dbReference type="Pfam" id="PF00122">
    <property type="entry name" value="E1-E2_ATPase"/>
    <property type="match status" value="1"/>
</dbReference>
<feature type="transmembrane region" description="Helical" evidence="12">
    <location>
        <begin position="344"/>
        <end position="364"/>
    </location>
</feature>
<dbReference type="InterPro" id="IPR023299">
    <property type="entry name" value="ATPase_P-typ_cyto_dom_N"/>
</dbReference>
<dbReference type="NCBIfam" id="TIGR01494">
    <property type="entry name" value="ATPase_P-type"/>
    <property type="match status" value="1"/>
</dbReference>
<evidence type="ECO:0000256" key="1">
    <source>
        <dbReference type="ARBA" id="ARBA00004651"/>
    </source>
</evidence>
<evidence type="ECO:0000256" key="4">
    <source>
        <dbReference type="ARBA" id="ARBA00022723"/>
    </source>
</evidence>
<keyword evidence="7" id="KW-1278">Translocase</keyword>
<evidence type="ECO:0000313" key="15">
    <source>
        <dbReference type="Proteomes" id="UP000266677"/>
    </source>
</evidence>
<dbReference type="SFLD" id="SFLDS00003">
    <property type="entry name" value="Haloacid_Dehalogenase"/>
    <property type="match status" value="1"/>
</dbReference>
<dbReference type="InterPro" id="IPR027256">
    <property type="entry name" value="P-typ_ATPase_IB"/>
</dbReference>
<keyword evidence="9 12" id="KW-0472">Membrane</keyword>
<dbReference type="SUPFAM" id="SSF81665">
    <property type="entry name" value="Calcium ATPase, transmembrane domain M"/>
    <property type="match status" value="1"/>
</dbReference>
<dbReference type="SUPFAM" id="SSF55008">
    <property type="entry name" value="HMA, heavy metal-associated domain"/>
    <property type="match status" value="1"/>
</dbReference>
<reference evidence="14 15" key="1">
    <citation type="submission" date="2018-09" db="EMBL/GenBank/DDBJ databases">
        <title>YIM PH21274 draft genome.</title>
        <authorList>
            <person name="Miao C."/>
        </authorList>
    </citation>
    <scope>NUCLEOTIDE SEQUENCE [LARGE SCALE GENOMIC DNA]</scope>
    <source>
        <strain evidence="14 15">YIM PH 21724</strain>
    </source>
</reference>
<evidence type="ECO:0000256" key="7">
    <source>
        <dbReference type="ARBA" id="ARBA00022967"/>
    </source>
</evidence>
<dbReference type="FunFam" id="3.30.70.100:FF:000005">
    <property type="entry name" value="Copper-exporting P-type ATPase A"/>
    <property type="match status" value="1"/>
</dbReference>
<evidence type="ECO:0000256" key="6">
    <source>
        <dbReference type="ARBA" id="ARBA00022840"/>
    </source>
</evidence>
<evidence type="ECO:0000256" key="3">
    <source>
        <dbReference type="ARBA" id="ARBA00022692"/>
    </source>
</evidence>
<dbReference type="SFLD" id="SFLDG00002">
    <property type="entry name" value="C1.7:_P-type_atpase_like"/>
    <property type="match status" value="1"/>
</dbReference>
<feature type="transmembrane region" description="Helical" evidence="12">
    <location>
        <begin position="190"/>
        <end position="210"/>
    </location>
</feature>
<dbReference type="Pfam" id="PF00403">
    <property type="entry name" value="HMA"/>
    <property type="match status" value="1"/>
</dbReference>
<keyword evidence="6 12" id="KW-0067">ATP-binding</keyword>
<dbReference type="GO" id="GO:0043682">
    <property type="term" value="F:P-type divalent copper transporter activity"/>
    <property type="evidence" value="ECO:0007669"/>
    <property type="project" value="TreeGrafter"/>
</dbReference>
<dbReference type="Proteomes" id="UP000266677">
    <property type="component" value="Unassembled WGS sequence"/>
</dbReference>
<name>A0A3A4L1Y1_9NOCA</name>
<dbReference type="EMBL" id="QZFU01000016">
    <property type="protein sequence ID" value="RJO76353.1"/>
    <property type="molecule type" value="Genomic_DNA"/>
</dbReference>
<dbReference type="Gene3D" id="2.70.150.10">
    <property type="entry name" value="Calcium-transporting ATPase, cytoplasmic transduction domain A"/>
    <property type="match status" value="1"/>
</dbReference>
<dbReference type="InterPro" id="IPR044492">
    <property type="entry name" value="P_typ_ATPase_HD_dom"/>
</dbReference>
<accession>A0A3A4L1Y1</accession>
<dbReference type="InterPro" id="IPR036163">
    <property type="entry name" value="HMA_dom_sf"/>
</dbReference>
<dbReference type="InterPro" id="IPR006121">
    <property type="entry name" value="HMA_dom"/>
</dbReference>
<evidence type="ECO:0000256" key="5">
    <source>
        <dbReference type="ARBA" id="ARBA00022741"/>
    </source>
</evidence>
<dbReference type="PRINTS" id="PR00120">
    <property type="entry name" value="HATPASE"/>
</dbReference>
<dbReference type="InterPro" id="IPR001757">
    <property type="entry name" value="P_typ_ATPase"/>
</dbReference>
<dbReference type="GO" id="GO:0005507">
    <property type="term" value="F:copper ion binding"/>
    <property type="evidence" value="ECO:0007669"/>
    <property type="project" value="TreeGrafter"/>
</dbReference>
<feature type="transmembrane region" description="Helical" evidence="12">
    <location>
        <begin position="116"/>
        <end position="137"/>
    </location>
</feature>
<dbReference type="Pfam" id="PF00702">
    <property type="entry name" value="Hydrolase"/>
    <property type="match status" value="1"/>
</dbReference>
<comment type="similarity">
    <text evidence="2 12">Belongs to the cation transport ATPase (P-type) (TC 3.A.3) family. Type IB subfamily.</text>
</comment>
<dbReference type="PROSITE" id="PS50846">
    <property type="entry name" value="HMA_2"/>
    <property type="match status" value="1"/>
</dbReference>
<evidence type="ECO:0000256" key="10">
    <source>
        <dbReference type="ARBA" id="ARBA00049360"/>
    </source>
</evidence>
<dbReference type="SUPFAM" id="SSF56784">
    <property type="entry name" value="HAD-like"/>
    <property type="match status" value="1"/>
</dbReference>
<keyword evidence="8 12" id="KW-1133">Transmembrane helix</keyword>
<dbReference type="SUPFAM" id="SSF81653">
    <property type="entry name" value="Calcium ATPase, transduction domain A"/>
    <property type="match status" value="1"/>
</dbReference>
<dbReference type="FunFam" id="2.70.150.10:FF:000002">
    <property type="entry name" value="Copper-transporting ATPase 1, putative"/>
    <property type="match status" value="1"/>
</dbReference>
<dbReference type="CDD" id="cd02094">
    <property type="entry name" value="P-type_ATPase_Cu-like"/>
    <property type="match status" value="1"/>
</dbReference>
<dbReference type="NCBIfam" id="TIGR01511">
    <property type="entry name" value="ATPase-IB1_Cu"/>
    <property type="match status" value="1"/>
</dbReference>
<dbReference type="InterPro" id="IPR023298">
    <property type="entry name" value="ATPase_P-typ_TM_dom_sf"/>
</dbReference>
<proteinExistence type="inferred from homology"/>
<dbReference type="GO" id="GO:0005886">
    <property type="term" value="C:plasma membrane"/>
    <property type="evidence" value="ECO:0007669"/>
    <property type="project" value="UniProtKB-SubCell"/>
</dbReference>
<dbReference type="PANTHER" id="PTHR43520">
    <property type="entry name" value="ATP7, ISOFORM B"/>
    <property type="match status" value="1"/>
</dbReference>
<dbReference type="Gene3D" id="3.30.70.100">
    <property type="match status" value="1"/>
</dbReference>
<evidence type="ECO:0000256" key="9">
    <source>
        <dbReference type="ARBA" id="ARBA00023136"/>
    </source>
</evidence>
<dbReference type="PRINTS" id="PR00119">
    <property type="entry name" value="CATATPASE"/>
</dbReference>
<gene>
    <name evidence="14" type="ORF">D5S18_08405</name>
</gene>
<dbReference type="SFLD" id="SFLDF00027">
    <property type="entry name" value="p-type_atpase"/>
    <property type="match status" value="1"/>
</dbReference>
<dbReference type="InterPro" id="IPR059000">
    <property type="entry name" value="ATPase_P-type_domA"/>
</dbReference>
<keyword evidence="3 12" id="KW-0812">Transmembrane</keyword>
<protein>
    <recommendedName>
        <fullName evidence="11">Cation-transporting P-type ATPase B</fullName>
    </recommendedName>
</protein>
<feature type="transmembrane region" description="Helical" evidence="12">
    <location>
        <begin position="683"/>
        <end position="703"/>
    </location>
</feature>
<dbReference type="AlphaFoldDB" id="A0A3A4L1Y1"/>
<feature type="transmembrane region" description="Helical" evidence="12">
    <location>
        <begin position="370"/>
        <end position="393"/>
    </location>
</feature>
<dbReference type="InterPro" id="IPR017969">
    <property type="entry name" value="Heavy-metal-associated_CS"/>
</dbReference>
<feature type="domain" description="HMA" evidence="13">
    <location>
        <begin position="8"/>
        <end position="72"/>
    </location>
</feature>
<dbReference type="Gene3D" id="3.40.1110.10">
    <property type="entry name" value="Calcium-transporting ATPase, cytoplasmic domain N"/>
    <property type="match status" value="1"/>
</dbReference>
<dbReference type="PANTHER" id="PTHR43520:SF8">
    <property type="entry name" value="P-TYPE CU(+) TRANSPORTER"/>
    <property type="match status" value="1"/>
</dbReference>
<dbReference type="RefSeq" id="WP_120039282.1">
    <property type="nucleotide sequence ID" value="NZ_QZFU01000016.1"/>
</dbReference>
<keyword evidence="15" id="KW-1185">Reference proteome</keyword>
<dbReference type="CDD" id="cd00371">
    <property type="entry name" value="HMA"/>
    <property type="match status" value="1"/>
</dbReference>
<dbReference type="Gene3D" id="3.40.50.1000">
    <property type="entry name" value="HAD superfamily/HAD-like"/>
    <property type="match status" value="1"/>
</dbReference>
<dbReference type="NCBIfam" id="TIGR01525">
    <property type="entry name" value="ATPase-IB_hvy"/>
    <property type="match status" value="1"/>
</dbReference>
<dbReference type="GO" id="GO:0016887">
    <property type="term" value="F:ATP hydrolysis activity"/>
    <property type="evidence" value="ECO:0007669"/>
    <property type="project" value="InterPro"/>
</dbReference>
<feature type="transmembrane region" description="Helical" evidence="12">
    <location>
        <begin position="89"/>
        <end position="110"/>
    </location>
</feature>
<dbReference type="GO" id="GO:0005524">
    <property type="term" value="F:ATP binding"/>
    <property type="evidence" value="ECO:0007669"/>
    <property type="project" value="UniProtKB-UniRule"/>
</dbReference>
<dbReference type="InterPro" id="IPR008250">
    <property type="entry name" value="ATPase_P-typ_transduc_dom_A_sf"/>
</dbReference>
<evidence type="ECO:0000313" key="14">
    <source>
        <dbReference type="EMBL" id="RJO76353.1"/>
    </source>
</evidence>
<organism evidence="14 15">
    <name type="scientific">Nocardia panacis</name>
    <dbReference type="NCBI Taxonomy" id="2340916"/>
    <lineage>
        <taxon>Bacteria</taxon>
        <taxon>Bacillati</taxon>
        <taxon>Actinomycetota</taxon>
        <taxon>Actinomycetes</taxon>
        <taxon>Mycobacteriales</taxon>
        <taxon>Nocardiaceae</taxon>
        <taxon>Nocardia</taxon>
    </lineage>
</organism>
<keyword evidence="5 12" id="KW-0547">Nucleotide-binding</keyword>
<feature type="transmembrane region" description="Helical" evidence="12">
    <location>
        <begin position="709"/>
        <end position="727"/>
    </location>
</feature>
<keyword evidence="4 12" id="KW-0479">Metal-binding</keyword>
<comment type="catalytic activity">
    <reaction evidence="10">
        <text>ATP + H2O = ADP + phosphate + H(+)</text>
        <dbReference type="Rhea" id="RHEA:13065"/>
        <dbReference type="ChEBI" id="CHEBI:15377"/>
        <dbReference type="ChEBI" id="CHEBI:15378"/>
        <dbReference type="ChEBI" id="CHEBI:30616"/>
        <dbReference type="ChEBI" id="CHEBI:43474"/>
        <dbReference type="ChEBI" id="CHEBI:456216"/>
    </reaction>
</comment>
<sequence length="733" mass="75516">MSAPAEPRTIELAIGGMTCAACAARVEKKLNRIEGVAATVNYATEKAKVSFPQSVSPERLIEQVVGAGYTARLPEPTEAAEQPLPLRRLVFSVVAAVPIIAVAMVGWLQFPGWQWVSLLLAVPVVFWGGAGFHRAAYRNARHGAATMDTLISVGTLAAFAWSVYALFAGPGGGSTAEMSGMGGLTTDGTAHVYFEVAAGIIVFLLAGKYFEARAKYRAGSALRALLELGAKEVSVLREDREIRVPIAELGVGELFLVRPGEKVATDGTVVAGYSALDRSLLTGESRPVDVAPGDTVTGATVNSGGLLTVRATVIGAETQLARMAALVEQAQTGKAPVQRMADEVAGIFVPVVFAIALLTLNFWIASGAGAAAAVGAGVAVLIIACPCALGLATPTALLVGTGRGAQLGILITGPQVLESTRRIDTVVLDKTGTLTTGELALTGIVRGGAVDDEKLLALAASVEYGSQHPVARAIVAAADEHGIERTALTRFIDHHGRGVRGHVDGHEVVVGRAALLAENSIEVCDHLVAAKADAEAAGDTAVFVAWDGRAHGVLTVADTLKPTSAAAISELHALGLRTVLLTGDNAESARAVAARVGIDSVIADVLPEQKLAAIQDLQHQGRTVAMVGDGSNDAAALAQSDLGIAMGTGTDVAIEAGDITLVAGDLRAVGTAIRLSRKTLRTIKGNLCWAFGYNIAAIPIAALGLLNPMLAGAAMALSSVFVVSNSLRLRNFR</sequence>
<evidence type="ECO:0000256" key="11">
    <source>
        <dbReference type="ARBA" id="ARBA00074171"/>
    </source>
</evidence>
<dbReference type="InterPro" id="IPR036412">
    <property type="entry name" value="HAD-like_sf"/>
</dbReference>
<dbReference type="GO" id="GO:0055070">
    <property type="term" value="P:copper ion homeostasis"/>
    <property type="evidence" value="ECO:0007669"/>
    <property type="project" value="TreeGrafter"/>
</dbReference>
<dbReference type="InterPro" id="IPR023214">
    <property type="entry name" value="HAD_sf"/>
</dbReference>
<evidence type="ECO:0000256" key="8">
    <source>
        <dbReference type="ARBA" id="ARBA00022989"/>
    </source>
</evidence>
<evidence type="ECO:0000259" key="13">
    <source>
        <dbReference type="PROSITE" id="PS50846"/>
    </source>
</evidence>
<evidence type="ECO:0000256" key="12">
    <source>
        <dbReference type="RuleBase" id="RU362081"/>
    </source>
</evidence>
<dbReference type="OrthoDB" id="7059309at2"/>
<feature type="transmembrane region" description="Helical" evidence="12">
    <location>
        <begin position="149"/>
        <end position="170"/>
    </location>
</feature>
<dbReference type="PROSITE" id="PS00154">
    <property type="entry name" value="ATPASE_E1_E2"/>
    <property type="match status" value="1"/>
</dbReference>
<comment type="caution">
    <text evidence="14">The sequence shown here is derived from an EMBL/GenBank/DDBJ whole genome shotgun (WGS) entry which is preliminary data.</text>
</comment>
<comment type="subcellular location">
    <subcellularLocation>
        <location evidence="1">Cell membrane</location>
        <topology evidence="1">Multi-pass membrane protein</topology>
    </subcellularLocation>
</comment>